<keyword evidence="1" id="KW-0472">Membrane</keyword>
<organism evidence="2">
    <name type="scientific">marine metagenome</name>
    <dbReference type="NCBI Taxonomy" id="408172"/>
    <lineage>
        <taxon>unclassified sequences</taxon>
        <taxon>metagenomes</taxon>
        <taxon>ecological metagenomes</taxon>
    </lineage>
</organism>
<sequence length="39" mass="4215">MSMSRKAPQLSSARVPMPVSLLLFTGVLILCGRILPALF</sequence>
<gene>
    <name evidence="2" type="ORF">METZ01_LOCUS317293</name>
</gene>
<accession>A0A382NTE8</accession>
<reference evidence="2" key="1">
    <citation type="submission" date="2018-05" db="EMBL/GenBank/DDBJ databases">
        <authorList>
            <person name="Lanie J.A."/>
            <person name="Ng W.-L."/>
            <person name="Kazmierczak K.M."/>
            <person name="Andrzejewski T.M."/>
            <person name="Davidsen T.M."/>
            <person name="Wayne K.J."/>
            <person name="Tettelin H."/>
            <person name="Glass J.I."/>
            <person name="Rusch D."/>
            <person name="Podicherti R."/>
            <person name="Tsui H.-C.T."/>
            <person name="Winkler M.E."/>
        </authorList>
    </citation>
    <scope>NUCLEOTIDE SEQUENCE</scope>
</reference>
<dbReference type="AlphaFoldDB" id="A0A382NTE8"/>
<keyword evidence="1" id="KW-0812">Transmembrane</keyword>
<protein>
    <submittedName>
        <fullName evidence="2">Uncharacterized protein</fullName>
    </submittedName>
</protein>
<evidence type="ECO:0000313" key="2">
    <source>
        <dbReference type="EMBL" id="SVC64439.1"/>
    </source>
</evidence>
<proteinExistence type="predicted"/>
<keyword evidence="1" id="KW-1133">Transmembrane helix</keyword>
<name>A0A382NTE8_9ZZZZ</name>
<dbReference type="EMBL" id="UINC01102650">
    <property type="protein sequence ID" value="SVC64439.1"/>
    <property type="molecule type" value="Genomic_DNA"/>
</dbReference>
<feature type="transmembrane region" description="Helical" evidence="1">
    <location>
        <begin position="21"/>
        <end position="38"/>
    </location>
</feature>
<evidence type="ECO:0000256" key="1">
    <source>
        <dbReference type="SAM" id="Phobius"/>
    </source>
</evidence>